<gene>
    <name evidence="6" type="ORF">GNP95_13800</name>
</gene>
<dbReference type="PROSITE" id="PS50893">
    <property type="entry name" value="ABC_TRANSPORTER_2"/>
    <property type="match status" value="1"/>
</dbReference>
<dbReference type="PROSITE" id="PS00211">
    <property type="entry name" value="ABC_TRANSPORTER_1"/>
    <property type="match status" value="1"/>
</dbReference>
<comment type="caution">
    <text evidence="6">The sequence shown here is derived from an EMBL/GenBank/DDBJ whole genome shotgun (WGS) entry which is preliminary data.</text>
</comment>
<protein>
    <submittedName>
        <fullName evidence="6">ATP-binding cassette domain-containing protein</fullName>
    </submittedName>
</protein>
<comment type="similarity">
    <text evidence="1">Belongs to the ABC transporter superfamily.</text>
</comment>
<evidence type="ECO:0000256" key="4">
    <source>
        <dbReference type="ARBA" id="ARBA00022840"/>
    </source>
</evidence>
<dbReference type="Proteomes" id="UP000447876">
    <property type="component" value="Unassembled WGS sequence"/>
</dbReference>
<evidence type="ECO:0000313" key="6">
    <source>
        <dbReference type="EMBL" id="MUG46065.1"/>
    </source>
</evidence>
<dbReference type="InterPro" id="IPR017871">
    <property type="entry name" value="ABC_transporter-like_CS"/>
</dbReference>
<dbReference type="PANTHER" id="PTHR43335">
    <property type="entry name" value="ABC TRANSPORTER, ATP-BINDING PROTEIN"/>
    <property type="match status" value="1"/>
</dbReference>
<sequence>MEYIIQTRGLSKAYNGKETISNVNMKVGKGEIYGFLGPNGAGKTTIMKMLTNLVKPTTGEILLFNERLTSASYEVLGRLGSIIEYPIFYEKMTAAQNLELHGEYMGYHNKRAIQEALDMVHLRDTGQKPVKEFSLGMKQRLGIARAIMTRPELLILDEPINGLDPLGIQEMRQLFRTLSREYGITLLISTHLLAEIEQIADTIGVISDGRLIDEVSMDSIRGQNTEFIELITAEPSRAAAILDHQLRISNFKVMHDRIIRVYDPSIGQGEIVRALVQQNIEIEAINKKSMSLEEYFLDLIQRSNNHMKGAS</sequence>
<evidence type="ECO:0000259" key="5">
    <source>
        <dbReference type="PROSITE" id="PS50893"/>
    </source>
</evidence>
<dbReference type="AlphaFoldDB" id="A0A7X3CPI6"/>
<dbReference type="EMBL" id="WNZW01000004">
    <property type="protein sequence ID" value="MUG46065.1"/>
    <property type="molecule type" value="Genomic_DNA"/>
</dbReference>
<dbReference type="RefSeq" id="WP_155611464.1">
    <property type="nucleotide sequence ID" value="NZ_WNZW01000004.1"/>
</dbReference>
<dbReference type="Pfam" id="PF00005">
    <property type="entry name" value="ABC_tran"/>
    <property type="match status" value="1"/>
</dbReference>
<feature type="domain" description="ABC transporter" evidence="5">
    <location>
        <begin position="5"/>
        <end position="233"/>
    </location>
</feature>
<keyword evidence="2" id="KW-0813">Transport</keyword>
<keyword evidence="4 6" id="KW-0067">ATP-binding</keyword>
<dbReference type="PANTHER" id="PTHR43335:SF8">
    <property type="entry name" value="ABC TRANSPORTER, ATP-BINDING PROTEIN"/>
    <property type="match status" value="1"/>
</dbReference>
<evidence type="ECO:0000256" key="1">
    <source>
        <dbReference type="ARBA" id="ARBA00005417"/>
    </source>
</evidence>
<organism evidence="6 7">
    <name type="scientific">Paenibacillus woosongensis</name>
    <dbReference type="NCBI Taxonomy" id="307580"/>
    <lineage>
        <taxon>Bacteria</taxon>
        <taxon>Bacillati</taxon>
        <taxon>Bacillota</taxon>
        <taxon>Bacilli</taxon>
        <taxon>Bacillales</taxon>
        <taxon>Paenibacillaceae</taxon>
        <taxon>Paenibacillus</taxon>
    </lineage>
</organism>
<evidence type="ECO:0000256" key="2">
    <source>
        <dbReference type="ARBA" id="ARBA00022448"/>
    </source>
</evidence>
<dbReference type="InterPro" id="IPR003593">
    <property type="entry name" value="AAA+_ATPase"/>
</dbReference>
<keyword evidence="3" id="KW-0547">Nucleotide-binding</keyword>
<dbReference type="InterPro" id="IPR027417">
    <property type="entry name" value="P-loop_NTPase"/>
</dbReference>
<name>A0A7X3CPI6_9BACL</name>
<accession>A0A7X3CPI6</accession>
<dbReference type="OrthoDB" id="9804819at2"/>
<proteinExistence type="inferred from homology"/>
<dbReference type="SMART" id="SM00382">
    <property type="entry name" value="AAA"/>
    <property type="match status" value="1"/>
</dbReference>
<dbReference type="InterPro" id="IPR003439">
    <property type="entry name" value="ABC_transporter-like_ATP-bd"/>
</dbReference>
<evidence type="ECO:0000256" key="3">
    <source>
        <dbReference type="ARBA" id="ARBA00022741"/>
    </source>
</evidence>
<dbReference type="CDD" id="cd03268">
    <property type="entry name" value="ABC_BcrA_bacitracin_resist"/>
    <property type="match status" value="1"/>
</dbReference>
<evidence type="ECO:0000313" key="7">
    <source>
        <dbReference type="Proteomes" id="UP000447876"/>
    </source>
</evidence>
<dbReference type="SUPFAM" id="SSF52540">
    <property type="entry name" value="P-loop containing nucleoside triphosphate hydrolases"/>
    <property type="match status" value="1"/>
</dbReference>
<dbReference type="Gene3D" id="3.40.50.300">
    <property type="entry name" value="P-loop containing nucleotide triphosphate hydrolases"/>
    <property type="match status" value="1"/>
</dbReference>
<dbReference type="GO" id="GO:0005524">
    <property type="term" value="F:ATP binding"/>
    <property type="evidence" value="ECO:0007669"/>
    <property type="project" value="UniProtKB-KW"/>
</dbReference>
<reference evidence="6 7" key="1">
    <citation type="submission" date="2019-11" db="EMBL/GenBank/DDBJ databases">
        <title>Draft genome sequences of five Paenibacillus species of dairy origin.</title>
        <authorList>
            <person name="Olajide A.M."/>
            <person name="Chen S."/>
            <person name="Lapointe G."/>
        </authorList>
    </citation>
    <scope>NUCLEOTIDE SEQUENCE [LARGE SCALE GENOMIC DNA]</scope>
    <source>
        <strain evidence="6 7">12CR55</strain>
    </source>
</reference>
<dbReference type="GO" id="GO:0016887">
    <property type="term" value="F:ATP hydrolysis activity"/>
    <property type="evidence" value="ECO:0007669"/>
    <property type="project" value="InterPro"/>
</dbReference>